<feature type="region of interest" description="Disordered" evidence="1">
    <location>
        <begin position="274"/>
        <end position="304"/>
    </location>
</feature>
<dbReference type="AlphaFoldDB" id="A0A914H7T0"/>
<proteinExistence type="predicted"/>
<accession>A0A914H7T0</accession>
<sequence>MMPGEETVYKSIDRAEDETRQRADEYLDEYLNALNPSGYLKCAPPSDQTNKRHVLERMGRNVCRMPIQTKLTYEYSYGISDDDYGDDEVDAIIDDSADGNEVKNECVNFKGNVLCDGAKEMVVEIFCRQTDDKIDFFTDAEGNFKIVMSMNLKASFYKCTTGLIIGFYKNQPTKTRLRLTNLLKSPKKKAEQKKRLLKCFVSVRFKRLKFGTKQFVDEATNQAPQIDDVSEEEEAKNEFCVEFGTGGKATINGQTYTCSDSHVDRNFDLYSKYFDGTNEEDQSSEDSKRQNEEQSSSSTSGTHN</sequence>
<protein>
    <submittedName>
        <fullName evidence="3">Uncharacterized protein</fullName>
    </submittedName>
</protein>
<evidence type="ECO:0000313" key="2">
    <source>
        <dbReference type="Proteomes" id="UP000887572"/>
    </source>
</evidence>
<evidence type="ECO:0000256" key="1">
    <source>
        <dbReference type="SAM" id="MobiDB-lite"/>
    </source>
</evidence>
<reference evidence="3" key="1">
    <citation type="submission" date="2022-11" db="UniProtKB">
        <authorList>
            <consortium name="WormBaseParasite"/>
        </authorList>
    </citation>
    <scope>IDENTIFICATION</scope>
</reference>
<organism evidence="2 3">
    <name type="scientific">Globodera rostochiensis</name>
    <name type="common">Golden nematode worm</name>
    <name type="synonym">Heterodera rostochiensis</name>
    <dbReference type="NCBI Taxonomy" id="31243"/>
    <lineage>
        <taxon>Eukaryota</taxon>
        <taxon>Metazoa</taxon>
        <taxon>Ecdysozoa</taxon>
        <taxon>Nematoda</taxon>
        <taxon>Chromadorea</taxon>
        <taxon>Rhabditida</taxon>
        <taxon>Tylenchina</taxon>
        <taxon>Tylenchomorpha</taxon>
        <taxon>Tylenchoidea</taxon>
        <taxon>Heteroderidae</taxon>
        <taxon>Heteroderinae</taxon>
        <taxon>Globodera</taxon>
    </lineage>
</organism>
<dbReference type="WBParaSite" id="Gr19_v10_g14013.t1">
    <property type="protein sequence ID" value="Gr19_v10_g14013.t1"/>
    <property type="gene ID" value="Gr19_v10_g14013"/>
</dbReference>
<name>A0A914H7T0_GLORO</name>
<keyword evidence="2" id="KW-1185">Reference proteome</keyword>
<evidence type="ECO:0000313" key="3">
    <source>
        <dbReference type="WBParaSite" id="Gr19_v10_g14013.t1"/>
    </source>
</evidence>
<feature type="compositionally biased region" description="Polar residues" evidence="1">
    <location>
        <begin position="293"/>
        <end position="304"/>
    </location>
</feature>
<dbReference type="Proteomes" id="UP000887572">
    <property type="component" value="Unplaced"/>
</dbReference>